<feature type="domain" description="Plastocyanin-like" evidence="15">
    <location>
        <begin position="323"/>
        <end position="445"/>
    </location>
</feature>
<evidence type="ECO:0000256" key="5">
    <source>
        <dbReference type="ARBA" id="ARBA00012297"/>
    </source>
</evidence>
<feature type="domain" description="Plastocyanin-like" evidence="14">
    <location>
        <begin position="213"/>
        <end position="259"/>
    </location>
</feature>
<evidence type="ECO:0000256" key="10">
    <source>
        <dbReference type="ARBA" id="ARBA00023157"/>
    </source>
</evidence>
<dbReference type="CDD" id="cd13903">
    <property type="entry name" value="CuRO_3_Tv-LCC_like"/>
    <property type="match status" value="1"/>
</dbReference>
<evidence type="ECO:0000256" key="2">
    <source>
        <dbReference type="ARBA" id="ARBA00001935"/>
    </source>
</evidence>
<comment type="caution">
    <text evidence="17">The sequence shown here is derived from an EMBL/GenBank/DDBJ whole genome shotgun (WGS) entry which is preliminary data.</text>
</comment>
<evidence type="ECO:0000256" key="6">
    <source>
        <dbReference type="ARBA" id="ARBA00022525"/>
    </source>
</evidence>
<accession>A0ABR2ZUY3</accession>
<evidence type="ECO:0000256" key="11">
    <source>
        <dbReference type="ARBA" id="ARBA00023180"/>
    </source>
</evidence>
<feature type="compositionally biased region" description="Basic residues" evidence="12">
    <location>
        <begin position="479"/>
        <end position="490"/>
    </location>
</feature>
<evidence type="ECO:0000259" key="14">
    <source>
        <dbReference type="Pfam" id="PF00394"/>
    </source>
</evidence>
<dbReference type="EMBL" id="JBBXMP010000055">
    <property type="protein sequence ID" value="KAL0064921.1"/>
    <property type="molecule type" value="Genomic_DNA"/>
</dbReference>
<comment type="cofactor">
    <cofactor evidence="2">
        <name>Cu cation</name>
        <dbReference type="ChEBI" id="CHEBI:23378"/>
    </cofactor>
</comment>
<feature type="chain" id="PRO_5046068798" description="laccase" evidence="13">
    <location>
        <begin position="20"/>
        <end position="500"/>
    </location>
</feature>
<dbReference type="InterPro" id="IPR001117">
    <property type="entry name" value="Cu-oxidase_2nd"/>
</dbReference>
<organism evidence="17 18">
    <name type="scientific">Marasmius tenuissimus</name>
    <dbReference type="NCBI Taxonomy" id="585030"/>
    <lineage>
        <taxon>Eukaryota</taxon>
        <taxon>Fungi</taxon>
        <taxon>Dikarya</taxon>
        <taxon>Basidiomycota</taxon>
        <taxon>Agaricomycotina</taxon>
        <taxon>Agaricomycetes</taxon>
        <taxon>Agaricomycetidae</taxon>
        <taxon>Agaricales</taxon>
        <taxon>Marasmiineae</taxon>
        <taxon>Marasmiaceae</taxon>
        <taxon>Marasmius</taxon>
    </lineage>
</organism>
<evidence type="ECO:0000256" key="4">
    <source>
        <dbReference type="ARBA" id="ARBA00010609"/>
    </source>
</evidence>
<dbReference type="Pfam" id="PF07732">
    <property type="entry name" value="Cu-oxidase_3"/>
    <property type="match status" value="1"/>
</dbReference>
<feature type="domain" description="Plastocyanin-like" evidence="16">
    <location>
        <begin position="31"/>
        <end position="119"/>
    </location>
</feature>
<feature type="region of interest" description="Disordered" evidence="12">
    <location>
        <begin position="468"/>
        <end position="500"/>
    </location>
</feature>
<reference evidence="17 18" key="1">
    <citation type="submission" date="2024-05" db="EMBL/GenBank/DDBJ databases">
        <title>A draft genome resource for the thread blight pathogen Marasmius tenuissimus strain MS-2.</title>
        <authorList>
            <person name="Yulfo-Soto G.E."/>
            <person name="Baruah I.K."/>
            <person name="Amoako-Attah I."/>
            <person name="Bukari Y."/>
            <person name="Meinhardt L.W."/>
            <person name="Bailey B.A."/>
            <person name="Cohen S.P."/>
        </authorList>
    </citation>
    <scope>NUCLEOTIDE SEQUENCE [LARGE SCALE GENOMIC DNA]</scope>
    <source>
        <strain evidence="17 18">MS-2</strain>
    </source>
</reference>
<evidence type="ECO:0000259" key="16">
    <source>
        <dbReference type="Pfam" id="PF07732"/>
    </source>
</evidence>
<keyword evidence="10" id="KW-1015">Disulfide bond</keyword>
<dbReference type="Pfam" id="PF00394">
    <property type="entry name" value="Cu-oxidase"/>
    <property type="match status" value="2"/>
</dbReference>
<dbReference type="InterPro" id="IPR033138">
    <property type="entry name" value="Cu_oxidase_CS"/>
</dbReference>
<dbReference type="Proteomes" id="UP001437256">
    <property type="component" value="Unassembled WGS sequence"/>
</dbReference>
<dbReference type="SUPFAM" id="SSF49503">
    <property type="entry name" value="Cupredoxins"/>
    <property type="match status" value="3"/>
</dbReference>
<evidence type="ECO:0000256" key="1">
    <source>
        <dbReference type="ARBA" id="ARBA00000349"/>
    </source>
</evidence>
<evidence type="ECO:0000256" key="12">
    <source>
        <dbReference type="SAM" id="MobiDB-lite"/>
    </source>
</evidence>
<protein>
    <recommendedName>
        <fullName evidence="5">laccase</fullName>
        <ecNumber evidence="5">1.10.3.2</ecNumber>
    </recommendedName>
</protein>
<evidence type="ECO:0000259" key="15">
    <source>
        <dbReference type="Pfam" id="PF07731"/>
    </source>
</evidence>
<evidence type="ECO:0000256" key="7">
    <source>
        <dbReference type="ARBA" id="ARBA00022723"/>
    </source>
</evidence>
<evidence type="ECO:0000313" key="17">
    <source>
        <dbReference type="EMBL" id="KAL0064921.1"/>
    </source>
</evidence>
<keyword evidence="6" id="KW-0964">Secreted</keyword>
<sequence>MIHPLFVFLALGLAGQTYASDGPVTEINIINEEISPDGFSRVGVLANGTFPGPTISGQKGDHFKIMVNNELQDKSMVTSTSVHWHGLKQHATQYCDGLRGPFIVYDPNDPHQLLYDVDDESTIITLADWYVLPNCDLCSILLRHHNSKGRYKGGPASALAVVNVEFGKRLVVIEADGVNTLPLPVDSIQIYAGELSKFVVPVNTDVKVKVIVRLNTGQRYSFILNAIGTSGNYWIRSNPNMGTMGFEDGTNLAILRYKDAPEVDPTTMSHEYVNPLKEQNLHPLENPGAPGEPHEDGADVHLNMALGFDLNTKQFTLNGAPFVAPSVPVLLQILSGAASAESLLPSGSVYSLPPNKTIQISMPAGKSAGSPHPMHLHGHVFDVVRSAGSSEFNFVDPVRRDVVNTGVDGDNVTIRFRTDNAGPWFLHCHIDRHMDGGMAVVFAEDVPGVASAKADVPESWDQLCPIHDAPESSEGTAQQRKRAVHAHGHAKRFDSSRDFF</sequence>
<feature type="compositionally biased region" description="Basic and acidic residues" evidence="12">
    <location>
        <begin position="491"/>
        <end position="500"/>
    </location>
</feature>
<evidence type="ECO:0000256" key="13">
    <source>
        <dbReference type="SAM" id="SignalP"/>
    </source>
</evidence>
<comment type="subcellular location">
    <subcellularLocation>
        <location evidence="3">Secreted</location>
    </subcellularLocation>
</comment>
<dbReference type="Pfam" id="PF07731">
    <property type="entry name" value="Cu-oxidase_2"/>
    <property type="match status" value="1"/>
</dbReference>
<keyword evidence="11" id="KW-0325">Glycoprotein</keyword>
<dbReference type="InterPro" id="IPR008972">
    <property type="entry name" value="Cupredoxin"/>
</dbReference>
<keyword evidence="8" id="KW-0560">Oxidoreductase</keyword>
<evidence type="ECO:0000313" key="18">
    <source>
        <dbReference type="Proteomes" id="UP001437256"/>
    </source>
</evidence>
<keyword evidence="7" id="KW-0479">Metal-binding</keyword>
<name>A0ABR2ZUY3_9AGAR</name>
<dbReference type="InterPro" id="IPR002355">
    <property type="entry name" value="Cu_oxidase_Cu_BS"/>
</dbReference>
<feature type="signal peptide" evidence="13">
    <location>
        <begin position="1"/>
        <end position="19"/>
    </location>
</feature>
<proteinExistence type="inferred from homology"/>
<dbReference type="PROSITE" id="PS00080">
    <property type="entry name" value="MULTICOPPER_OXIDASE2"/>
    <property type="match status" value="1"/>
</dbReference>
<dbReference type="PANTHER" id="PTHR11709">
    <property type="entry name" value="MULTI-COPPER OXIDASE"/>
    <property type="match status" value="1"/>
</dbReference>
<comment type="catalytic activity">
    <reaction evidence="1">
        <text>4 hydroquinone + O2 = 4 benzosemiquinone + 2 H2O</text>
        <dbReference type="Rhea" id="RHEA:11276"/>
        <dbReference type="ChEBI" id="CHEBI:15377"/>
        <dbReference type="ChEBI" id="CHEBI:15379"/>
        <dbReference type="ChEBI" id="CHEBI:17594"/>
        <dbReference type="ChEBI" id="CHEBI:17977"/>
        <dbReference type="EC" id="1.10.3.2"/>
    </reaction>
</comment>
<dbReference type="Gene3D" id="2.60.40.420">
    <property type="entry name" value="Cupredoxins - blue copper proteins"/>
    <property type="match status" value="3"/>
</dbReference>
<keyword evidence="13" id="KW-0732">Signal</keyword>
<dbReference type="PROSITE" id="PS00079">
    <property type="entry name" value="MULTICOPPER_OXIDASE1"/>
    <property type="match status" value="1"/>
</dbReference>
<dbReference type="InterPro" id="IPR011707">
    <property type="entry name" value="Cu-oxidase-like_N"/>
</dbReference>
<feature type="domain" description="Plastocyanin-like" evidence="14">
    <location>
        <begin position="167"/>
        <end position="205"/>
    </location>
</feature>
<evidence type="ECO:0000256" key="8">
    <source>
        <dbReference type="ARBA" id="ARBA00023002"/>
    </source>
</evidence>
<gene>
    <name evidence="17" type="ORF">AAF712_008179</name>
</gene>
<evidence type="ECO:0000256" key="9">
    <source>
        <dbReference type="ARBA" id="ARBA00023008"/>
    </source>
</evidence>
<comment type="similarity">
    <text evidence="4">Belongs to the multicopper oxidase family.</text>
</comment>
<dbReference type="EC" id="1.10.3.2" evidence="5"/>
<dbReference type="PANTHER" id="PTHR11709:SF394">
    <property type="entry name" value="FI03373P-RELATED"/>
    <property type="match status" value="1"/>
</dbReference>
<keyword evidence="9" id="KW-0186">Copper</keyword>
<dbReference type="InterPro" id="IPR011706">
    <property type="entry name" value="Cu-oxidase_C"/>
</dbReference>
<keyword evidence="18" id="KW-1185">Reference proteome</keyword>
<evidence type="ECO:0000256" key="3">
    <source>
        <dbReference type="ARBA" id="ARBA00004613"/>
    </source>
</evidence>
<dbReference type="InterPro" id="IPR045087">
    <property type="entry name" value="Cu-oxidase_fam"/>
</dbReference>